<protein>
    <submittedName>
        <fullName evidence="3">CAAX amino protease</fullName>
    </submittedName>
</protein>
<feature type="transmembrane region" description="Helical" evidence="1">
    <location>
        <begin position="95"/>
        <end position="114"/>
    </location>
</feature>
<dbReference type="AlphaFoldDB" id="A0AAU0EYV5"/>
<feature type="domain" description="CAAX prenyl protease 2/Lysostaphin resistance protein A-like" evidence="2">
    <location>
        <begin position="140"/>
        <end position="228"/>
    </location>
</feature>
<dbReference type="PANTHER" id="PTHR36435">
    <property type="entry name" value="SLR1288 PROTEIN"/>
    <property type="match status" value="1"/>
</dbReference>
<organism evidence="3 4">
    <name type="scientific">Bergeyella porcorum</name>
    <dbReference type="NCBI Taxonomy" id="1735111"/>
    <lineage>
        <taxon>Bacteria</taxon>
        <taxon>Pseudomonadati</taxon>
        <taxon>Bacteroidota</taxon>
        <taxon>Flavobacteriia</taxon>
        <taxon>Flavobacteriales</taxon>
        <taxon>Weeksellaceae</taxon>
        <taxon>Bergeyella</taxon>
    </lineage>
</organism>
<feature type="transmembrane region" description="Helical" evidence="1">
    <location>
        <begin position="167"/>
        <end position="188"/>
    </location>
</feature>
<feature type="transmembrane region" description="Helical" evidence="1">
    <location>
        <begin position="134"/>
        <end position="155"/>
    </location>
</feature>
<dbReference type="InterPro" id="IPR003675">
    <property type="entry name" value="Rce1/LyrA-like_dom"/>
</dbReference>
<dbReference type="RefSeq" id="WP_327984633.1">
    <property type="nucleotide sequence ID" value="NZ_CP136426.1"/>
</dbReference>
<name>A0AAU0EYV5_9FLAO</name>
<dbReference type="GO" id="GO:0080120">
    <property type="term" value="P:CAAX-box protein maturation"/>
    <property type="evidence" value="ECO:0007669"/>
    <property type="project" value="UniProtKB-ARBA"/>
</dbReference>
<evidence type="ECO:0000313" key="4">
    <source>
        <dbReference type="Proteomes" id="UP001432059"/>
    </source>
</evidence>
<accession>A0AAU0EYV5</accession>
<gene>
    <name evidence="3" type="ORF">BPO_0294</name>
</gene>
<evidence type="ECO:0000256" key="1">
    <source>
        <dbReference type="SAM" id="Phobius"/>
    </source>
</evidence>
<feature type="transmembrane region" description="Helical" evidence="1">
    <location>
        <begin position="21"/>
        <end position="44"/>
    </location>
</feature>
<feature type="transmembrane region" description="Helical" evidence="1">
    <location>
        <begin position="50"/>
        <end position="74"/>
    </location>
</feature>
<feature type="transmembrane region" description="Helical" evidence="1">
    <location>
        <begin position="194"/>
        <end position="211"/>
    </location>
</feature>
<keyword evidence="3" id="KW-0378">Hydrolase</keyword>
<dbReference type="Proteomes" id="UP001432059">
    <property type="component" value="Chromosome"/>
</dbReference>
<proteinExistence type="predicted"/>
<dbReference type="Pfam" id="PF02517">
    <property type="entry name" value="Rce1-like"/>
    <property type="match status" value="1"/>
</dbReference>
<evidence type="ECO:0000259" key="2">
    <source>
        <dbReference type="Pfam" id="PF02517"/>
    </source>
</evidence>
<sequence length="276" mass="31384">MNQFNTGKIPFYRFNLKGAAVLFLGAFIPTLALSTISAAVLFMFNKNIQYDHWFLILTNAMMWLGAIFAFDIFVCRKQTGQPLKFNFSSKNTTTYLTIFPMLIGMMLIAEFITLQVPTTGKFWGSWYQEFEAMMAMLTDNLISMVIMAVIMAPVFEEIVFRGIIQKGLINNGISPQKAIWLSAILFGLVHGNPWQLIGGILLGYVLGLVYFKTKSLLMPILLHAFNNGVSALLIVFGETESFSEFFNISEYWLLGIGLFLFFTFYMAFSRLKIYHS</sequence>
<dbReference type="GO" id="GO:0006508">
    <property type="term" value="P:proteolysis"/>
    <property type="evidence" value="ECO:0007669"/>
    <property type="project" value="UniProtKB-KW"/>
</dbReference>
<keyword evidence="3" id="KW-0645">Protease</keyword>
<dbReference type="InterPro" id="IPR052710">
    <property type="entry name" value="CAAX_protease"/>
</dbReference>
<evidence type="ECO:0000313" key="3">
    <source>
        <dbReference type="EMBL" id="WOC50941.1"/>
    </source>
</evidence>
<keyword evidence="1" id="KW-0812">Transmembrane</keyword>
<reference evidence="3" key="1">
    <citation type="submission" date="2023-10" db="EMBL/GenBank/DDBJ databases">
        <title>Characterization and whole genome sequencing of a novel strain of Bergeyella porcorum QD2021 isolated from pig.</title>
        <authorList>
            <person name="Liu G."/>
            <person name="Chen C."/>
            <person name="Han X."/>
        </authorList>
    </citation>
    <scope>NUCLEOTIDE SEQUENCE</scope>
    <source>
        <strain evidence="3">QD2021</strain>
    </source>
</reference>
<feature type="transmembrane region" description="Helical" evidence="1">
    <location>
        <begin position="251"/>
        <end position="268"/>
    </location>
</feature>
<keyword evidence="4" id="KW-1185">Reference proteome</keyword>
<feature type="transmembrane region" description="Helical" evidence="1">
    <location>
        <begin position="216"/>
        <end position="236"/>
    </location>
</feature>
<keyword evidence="1" id="KW-1133">Transmembrane helix</keyword>
<dbReference type="EMBL" id="CP136426">
    <property type="protein sequence ID" value="WOC50941.1"/>
    <property type="molecule type" value="Genomic_DNA"/>
</dbReference>
<dbReference type="KEGG" id="bpor:BPO_0294"/>
<keyword evidence="1" id="KW-0472">Membrane</keyword>
<dbReference type="PANTHER" id="PTHR36435:SF1">
    <property type="entry name" value="CAAX AMINO TERMINAL PROTEASE FAMILY PROTEIN"/>
    <property type="match status" value="1"/>
</dbReference>
<dbReference type="GO" id="GO:0004175">
    <property type="term" value="F:endopeptidase activity"/>
    <property type="evidence" value="ECO:0007669"/>
    <property type="project" value="UniProtKB-ARBA"/>
</dbReference>